<accession>A0ABS4F266</accession>
<comment type="caution">
    <text evidence="3">The sequence shown here is derived from an EMBL/GenBank/DDBJ whole genome shotgun (WGS) entry which is preliminary data.</text>
</comment>
<evidence type="ECO:0000256" key="1">
    <source>
        <dbReference type="SAM" id="Phobius"/>
    </source>
</evidence>
<evidence type="ECO:0000259" key="2">
    <source>
        <dbReference type="Pfam" id="PF00535"/>
    </source>
</evidence>
<dbReference type="InterPro" id="IPR001173">
    <property type="entry name" value="Glyco_trans_2-like"/>
</dbReference>
<dbReference type="InterPro" id="IPR029044">
    <property type="entry name" value="Nucleotide-diphossugar_trans"/>
</dbReference>
<keyword evidence="1" id="KW-0472">Membrane</keyword>
<gene>
    <name evidence="3" type="ORF">J2Z53_001923</name>
</gene>
<dbReference type="SUPFAM" id="SSF53448">
    <property type="entry name" value="Nucleotide-diphospho-sugar transferases"/>
    <property type="match status" value="1"/>
</dbReference>
<keyword evidence="4" id="KW-1185">Reference proteome</keyword>
<reference evidence="3 4" key="1">
    <citation type="submission" date="2021-03" db="EMBL/GenBank/DDBJ databases">
        <title>Genomic Encyclopedia of Type Strains, Phase IV (KMG-IV): sequencing the most valuable type-strain genomes for metagenomic binning, comparative biology and taxonomic classification.</title>
        <authorList>
            <person name="Goeker M."/>
        </authorList>
    </citation>
    <scope>NUCLEOTIDE SEQUENCE [LARGE SCALE GENOMIC DNA]</scope>
    <source>
        <strain evidence="3 4">DSM 3984</strain>
    </source>
</reference>
<name>A0ABS4F266_9CLOT</name>
<feature type="domain" description="Glycosyltransferase 2-like" evidence="2">
    <location>
        <begin position="5"/>
        <end position="169"/>
    </location>
</feature>
<dbReference type="Pfam" id="PF00535">
    <property type="entry name" value="Glycos_transf_2"/>
    <property type="match status" value="1"/>
</dbReference>
<evidence type="ECO:0000313" key="4">
    <source>
        <dbReference type="Proteomes" id="UP000783390"/>
    </source>
</evidence>
<feature type="transmembrane region" description="Helical" evidence="1">
    <location>
        <begin position="230"/>
        <end position="251"/>
    </location>
</feature>
<proteinExistence type="predicted"/>
<feature type="transmembrane region" description="Helical" evidence="1">
    <location>
        <begin position="263"/>
        <end position="288"/>
    </location>
</feature>
<evidence type="ECO:0000313" key="3">
    <source>
        <dbReference type="EMBL" id="MBP1890328.1"/>
    </source>
</evidence>
<dbReference type="RefSeq" id="WP_407927659.1">
    <property type="nucleotide sequence ID" value="NZ_JAGGJZ010000006.1"/>
</dbReference>
<dbReference type="PANTHER" id="PTHR48090:SF8">
    <property type="entry name" value="GLYCOSYLTRANSFERASE CSBB-RELATED"/>
    <property type="match status" value="1"/>
</dbReference>
<dbReference type="EMBL" id="JAGGJZ010000006">
    <property type="protein sequence ID" value="MBP1890328.1"/>
    <property type="molecule type" value="Genomic_DNA"/>
</dbReference>
<protein>
    <submittedName>
        <fullName evidence="3">Glycosyltransferase involved in cell wall biosynthesis</fullName>
    </submittedName>
</protein>
<dbReference type="PANTHER" id="PTHR48090">
    <property type="entry name" value="UNDECAPRENYL-PHOSPHATE 4-DEOXY-4-FORMAMIDO-L-ARABINOSE TRANSFERASE-RELATED"/>
    <property type="match status" value="1"/>
</dbReference>
<keyword evidence="1" id="KW-1133">Transmembrane helix</keyword>
<dbReference type="CDD" id="cd04187">
    <property type="entry name" value="DPM1_like_bac"/>
    <property type="match status" value="1"/>
</dbReference>
<organism evidence="3 4">
    <name type="scientific">Clostridium moniliforme</name>
    <dbReference type="NCBI Taxonomy" id="39489"/>
    <lineage>
        <taxon>Bacteria</taxon>
        <taxon>Bacillati</taxon>
        <taxon>Bacillota</taxon>
        <taxon>Clostridia</taxon>
        <taxon>Eubacteriales</taxon>
        <taxon>Clostridiaceae</taxon>
        <taxon>Clostridium</taxon>
    </lineage>
</organism>
<sequence>MEKLSIIIPMYNEEESLPYLYERLVGLGKKIPNYELEFLFVNDGSKDSSLDIVKSYRKTDPRVCYVNLSRNFGKEVAMGAAFDYVTGDVVAIIDADLQDPPELIVDMLKYYEEGYDDVYAKRRSRKGETWLKKFTSKKFYQVLQSVSKVPIQEDTGDFRLLSRRAIEALRAFPEKQRYTKGMFSLIGFKKKAIEFDRDPRIAGETKWNYLKLIDLAIEGITSFTTAPLRLATIFGVIIAFFSFVYMIYIIIKTLILGIDVPGYSSLICVMLLMGGIQLIFLGVIGEYLGRIFIEVKNRPLYFIDDYEGPKYEKREETINEFKLKDKK</sequence>
<dbReference type="InterPro" id="IPR050256">
    <property type="entry name" value="Glycosyltransferase_2"/>
</dbReference>
<keyword evidence="1" id="KW-0812">Transmembrane</keyword>
<dbReference type="Proteomes" id="UP000783390">
    <property type="component" value="Unassembled WGS sequence"/>
</dbReference>
<dbReference type="Gene3D" id="3.90.550.10">
    <property type="entry name" value="Spore Coat Polysaccharide Biosynthesis Protein SpsA, Chain A"/>
    <property type="match status" value="1"/>
</dbReference>